<evidence type="ECO:0000256" key="2">
    <source>
        <dbReference type="ARBA" id="ARBA00009172"/>
    </source>
</evidence>
<evidence type="ECO:0000313" key="9">
    <source>
        <dbReference type="Proteomes" id="UP001054945"/>
    </source>
</evidence>
<dbReference type="InterPro" id="IPR051951">
    <property type="entry name" value="UNC-93_regulatory"/>
</dbReference>
<evidence type="ECO:0000256" key="5">
    <source>
        <dbReference type="ARBA" id="ARBA00023136"/>
    </source>
</evidence>
<comment type="caution">
    <text evidence="8">The sequence shown here is derived from an EMBL/GenBank/DDBJ whole genome shotgun (WGS) entry which is preliminary data.</text>
</comment>
<dbReference type="SUPFAM" id="SSF103473">
    <property type="entry name" value="MFS general substrate transporter"/>
    <property type="match status" value="1"/>
</dbReference>
<dbReference type="InterPro" id="IPR010291">
    <property type="entry name" value="Ion_channel_UNC-93"/>
</dbReference>
<evidence type="ECO:0000256" key="1">
    <source>
        <dbReference type="ARBA" id="ARBA00004141"/>
    </source>
</evidence>
<feature type="transmembrane region" description="Helical" evidence="7">
    <location>
        <begin position="20"/>
        <end position="40"/>
    </location>
</feature>
<dbReference type="Pfam" id="PF05978">
    <property type="entry name" value="UNC-93"/>
    <property type="match status" value="1"/>
</dbReference>
<dbReference type="AlphaFoldDB" id="A0AAV4XRW4"/>
<accession>A0AAV4XRW4</accession>
<evidence type="ECO:0000256" key="6">
    <source>
        <dbReference type="SAM" id="MobiDB-lite"/>
    </source>
</evidence>
<evidence type="ECO:0000256" key="4">
    <source>
        <dbReference type="ARBA" id="ARBA00022989"/>
    </source>
</evidence>
<evidence type="ECO:0000256" key="7">
    <source>
        <dbReference type="SAM" id="Phobius"/>
    </source>
</evidence>
<dbReference type="InterPro" id="IPR036259">
    <property type="entry name" value="MFS_trans_sf"/>
</dbReference>
<proteinExistence type="inferred from homology"/>
<evidence type="ECO:0000256" key="3">
    <source>
        <dbReference type="ARBA" id="ARBA00022692"/>
    </source>
</evidence>
<feature type="region of interest" description="Disordered" evidence="6">
    <location>
        <begin position="212"/>
        <end position="232"/>
    </location>
</feature>
<feature type="transmembrane region" description="Helical" evidence="7">
    <location>
        <begin position="52"/>
        <end position="74"/>
    </location>
</feature>
<name>A0AAV4XRW4_CAEEX</name>
<dbReference type="Proteomes" id="UP001054945">
    <property type="component" value="Unassembled WGS sequence"/>
</dbReference>
<protein>
    <submittedName>
        <fullName evidence="8">UNC93-like protein</fullName>
    </submittedName>
</protein>
<keyword evidence="3 7" id="KW-0812">Transmembrane</keyword>
<keyword evidence="9" id="KW-1185">Reference proteome</keyword>
<dbReference type="PANTHER" id="PTHR19444">
    <property type="entry name" value="UNC-93 RELATED"/>
    <property type="match status" value="1"/>
</dbReference>
<organism evidence="8 9">
    <name type="scientific">Caerostris extrusa</name>
    <name type="common">Bark spider</name>
    <name type="synonym">Caerostris bankana</name>
    <dbReference type="NCBI Taxonomy" id="172846"/>
    <lineage>
        <taxon>Eukaryota</taxon>
        <taxon>Metazoa</taxon>
        <taxon>Ecdysozoa</taxon>
        <taxon>Arthropoda</taxon>
        <taxon>Chelicerata</taxon>
        <taxon>Arachnida</taxon>
        <taxon>Araneae</taxon>
        <taxon>Araneomorphae</taxon>
        <taxon>Entelegynae</taxon>
        <taxon>Araneoidea</taxon>
        <taxon>Araneidae</taxon>
        <taxon>Caerostris</taxon>
    </lineage>
</organism>
<keyword evidence="4 7" id="KW-1133">Transmembrane helix</keyword>
<dbReference type="EMBL" id="BPLR01018229">
    <property type="protein sequence ID" value="GIY97927.1"/>
    <property type="molecule type" value="Genomic_DNA"/>
</dbReference>
<keyword evidence="5 7" id="KW-0472">Membrane</keyword>
<feature type="transmembrane region" description="Helical" evidence="7">
    <location>
        <begin position="333"/>
        <end position="353"/>
    </location>
</feature>
<feature type="transmembrane region" description="Helical" evidence="7">
    <location>
        <begin position="81"/>
        <end position="102"/>
    </location>
</feature>
<comment type="subcellular location">
    <subcellularLocation>
        <location evidence="1">Membrane</location>
        <topology evidence="1">Multi-pass membrane protein</topology>
    </subcellularLocation>
</comment>
<gene>
    <name evidence="8" type="primary">CG4928_0</name>
    <name evidence="8" type="ORF">CEXT_554671</name>
</gene>
<evidence type="ECO:0000313" key="8">
    <source>
        <dbReference type="EMBL" id="GIY97927.1"/>
    </source>
</evidence>
<dbReference type="GO" id="GO:0016020">
    <property type="term" value="C:membrane"/>
    <property type="evidence" value="ECO:0007669"/>
    <property type="project" value="UniProtKB-SubCell"/>
</dbReference>
<comment type="similarity">
    <text evidence="2">Belongs to the unc-93 family.</text>
</comment>
<dbReference type="PANTHER" id="PTHR19444:SF13">
    <property type="entry name" value="PROTEIN UNC-93 HOMOLOG A"/>
    <property type="match status" value="1"/>
</dbReference>
<sequence length="385" mass="42952">MELEGAKKKEFSKLRVIKNLILISMSFLFTFTAYNALTMLQSTMNKAEGIGVISQAAIFTVQGLSSLFLSSYVLKKLGAKVSLIIGMGIFVPYISANFYPAWIIMIPSAMLRGLGAAFMWGAHGTYINECSKLYCALDEKDNTTKLSKRLKKPGSKLTNTEIPPEIGEANMQSNTLQENGITCSCKQDKLSTNVNGEPHYCLEVNRKETGKFSRSTKTTSSHRDDVSQSSKNANGRIDERCFSQLDDKKSDNKKNEESVSSIDNINAIFFGFNNLLFASAQITEIYCHSMLYVQTVKETLNNLHNCSCGADYCNTDSDCFSKETEEVSNNARYLLTGICVVLAGMSVLLNLFLDRLNEKKGTVTFSWAHAFCYCQIQHKEKNRSF</sequence>
<reference evidence="8 9" key="1">
    <citation type="submission" date="2021-06" db="EMBL/GenBank/DDBJ databases">
        <title>Caerostris extrusa draft genome.</title>
        <authorList>
            <person name="Kono N."/>
            <person name="Arakawa K."/>
        </authorList>
    </citation>
    <scope>NUCLEOTIDE SEQUENCE [LARGE SCALE GENOMIC DNA]</scope>
</reference>